<dbReference type="Proteomes" id="UP000036403">
    <property type="component" value="Unassembled WGS sequence"/>
</dbReference>
<evidence type="ECO:0000259" key="11">
    <source>
        <dbReference type="PROSITE" id="PS50290"/>
    </source>
</evidence>
<dbReference type="Gene3D" id="3.30.1010.10">
    <property type="entry name" value="Phosphatidylinositol 3-kinase Catalytic Subunit, Chain A, domain 4"/>
    <property type="match status" value="1"/>
</dbReference>
<proteinExistence type="inferred from homology"/>
<dbReference type="InterPro" id="IPR031559">
    <property type="entry name" value="SMG1"/>
</dbReference>
<dbReference type="InterPro" id="IPR050517">
    <property type="entry name" value="DDR_Repair_Kinase"/>
</dbReference>
<evidence type="ECO:0000256" key="7">
    <source>
        <dbReference type="ARBA" id="ARBA00022840"/>
    </source>
</evidence>
<evidence type="ECO:0000256" key="5">
    <source>
        <dbReference type="ARBA" id="ARBA00022741"/>
    </source>
</evidence>
<feature type="domain" description="FAT" evidence="12">
    <location>
        <begin position="1405"/>
        <end position="1735"/>
    </location>
</feature>
<dbReference type="GO" id="GO:0005524">
    <property type="term" value="F:ATP binding"/>
    <property type="evidence" value="ECO:0007669"/>
    <property type="project" value="UniProtKB-KW"/>
</dbReference>
<dbReference type="InterPro" id="IPR016024">
    <property type="entry name" value="ARM-type_fold"/>
</dbReference>
<dbReference type="GO" id="GO:0031932">
    <property type="term" value="C:TORC2 complex"/>
    <property type="evidence" value="ECO:0007669"/>
    <property type="project" value="TreeGrafter"/>
</dbReference>
<evidence type="ECO:0000256" key="3">
    <source>
        <dbReference type="ARBA" id="ARBA00022527"/>
    </source>
</evidence>
<dbReference type="SMART" id="SM00146">
    <property type="entry name" value="PI3Kc"/>
    <property type="match status" value="1"/>
</dbReference>
<dbReference type="GO" id="GO:0031929">
    <property type="term" value="P:TOR signaling"/>
    <property type="evidence" value="ECO:0007669"/>
    <property type="project" value="TreeGrafter"/>
</dbReference>
<dbReference type="PROSITE" id="PS50290">
    <property type="entry name" value="PI3_4_KINASE_3"/>
    <property type="match status" value="1"/>
</dbReference>
<dbReference type="CDD" id="cd05170">
    <property type="entry name" value="PIKKc_SMG1"/>
    <property type="match status" value="1"/>
</dbReference>
<dbReference type="PANTHER" id="PTHR11139:SF119">
    <property type="entry name" value="SERINE_THREONINE-PROTEIN KINASE SMG1"/>
    <property type="match status" value="1"/>
</dbReference>
<feature type="region of interest" description="Disordered" evidence="10">
    <location>
        <begin position="1563"/>
        <end position="1587"/>
    </location>
</feature>
<evidence type="ECO:0000256" key="8">
    <source>
        <dbReference type="ARBA" id="ARBA00047899"/>
    </source>
</evidence>
<dbReference type="PaxDb" id="67767-A0A0J7L4Y3"/>
<comment type="catalytic activity">
    <reaction evidence="8">
        <text>L-threonyl-[protein] + ATP = O-phospho-L-threonyl-[protein] + ADP + H(+)</text>
        <dbReference type="Rhea" id="RHEA:46608"/>
        <dbReference type="Rhea" id="RHEA-COMP:11060"/>
        <dbReference type="Rhea" id="RHEA-COMP:11605"/>
        <dbReference type="ChEBI" id="CHEBI:15378"/>
        <dbReference type="ChEBI" id="CHEBI:30013"/>
        <dbReference type="ChEBI" id="CHEBI:30616"/>
        <dbReference type="ChEBI" id="CHEBI:61977"/>
        <dbReference type="ChEBI" id="CHEBI:456216"/>
        <dbReference type="EC" id="2.7.11.1"/>
    </reaction>
</comment>
<reference evidence="13 14" key="1">
    <citation type="submission" date="2015-04" db="EMBL/GenBank/DDBJ databases">
        <title>Lasius niger genome sequencing.</title>
        <authorList>
            <person name="Konorov E.A."/>
            <person name="Nikitin M.A."/>
            <person name="Kirill M.V."/>
            <person name="Chang P."/>
        </authorList>
    </citation>
    <scope>NUCLEOTIDE SEQUENCE [LARGE SCALE GENOMIC DNA]</scope>
    <source>
        <tissue evidence="13">Whole</tissue>
    </source>
</reference>
<dbReference type="Pfam" id="PF15785">
    <property type="entry name" value="SMG1"/>
    <property type="match status" value="2"/>
</dbReference>
<feature type="region of interest" description="Disordered" evidence="10">
    <location>
        <begin position="1"/>
        <end position="28"/>
    </location>
</feature>
<dbReference type="SUPFAM" id="SSF48371">
    <property type="entry name" value="ARM repeat"/>
    <property type="match status" value="1"/>
</dbReference>
<evidence type="ECO:0000259" key="12">
    <source>
        <dbReference type="PROSITE" id="PS51189"/>
    </source>
</evidence>
<organism evidence="13 14">
    <name type="scientific">Lasius niger</name>
    <name type="common">Black garden ant</name>
    <dbReference type="NCBI Taxonomy" id="67767"/>
    <lineage>
        <taxon>Eukaryota</taxon>
        <taxon>Metazoa</taxon>
        <taxon>Ecdysozoa</taxon>
        <taxon>Arthropoda</taxon>
        <taxon>Hexapoda</taxon>
        <taxon>Insecta</taxon>
        <taxon>Pterygota</taxon>
        <taxon>Neoptera</taxon>
        <taxon>Endopterygota</taxon>
        <taxon>Hymenoptera</taxon>
        <taxon>Apocrita</taxon>
        <taxon>Aculeata</taxon>
        <taxon>Formicoidea</taxon>
        <taxon>Formicidae</taxon>
        <taxon>Formicinae</taxon>
        <taxon>Lasius</taxon>
        <taxon>Lasius</taxon>
    </lineage>
</organism>
<dbReference type="PANTHER" id="PTHR11139">
    <property type="entry name" value="ATAXIA TELANGIECTASIA MUTATED ATM -RELATED"/>
    <property type="match status" value="1"/>
</dbReference>
<accession>A0A0J7L4Y3</accession>
<dbReference type="GO" id="GO:0031931">
    <property type="term" value="C:TORC1 complex"/>
    <property type="evidence" value="ECO:0007669"/>
    <property type="project" value="TreeGrafter"/>
</dbReference>
<evidence type="ECO:0000313" key="13">
    <source>
        <dbReference type="EMBL" id="KMQ97681.1"/>
    </source>
</evidence>
<dbReference type="InterPro" id="IPR000403">
    <property type="entry name" value="PI3/4_kinase_cat_dom"/>
</dbReference>
<dbReference type="Pfam" id="PF00454">
    <property type="entry name" value="PI3_PI4_kinase"/>
    <property type="match status" value="1"/>
</dbReference>
<evidence type="ECO:0000256" key="6">
    <source>
        <dbReference type="ARBA" id="ARBA00022777"/>
    </source>
</evidence>
<keyword evidence="7" id="KW-0067">ATP-binding</keyword>
<dbReference type="EMBL" id="LBMM01000708">
    <property type="protein sequence ID" value="KMQ97681.1"/>
    <property type="molecule type" value="Genomic_DNA"/>
</dbReference>
<dbReference type="SMART" id="SM01345">
    <property type="entry name" value="Rapamycin_bind"/>
    <property type="match status" value="1"/>
</dbReference>
<dbReference type="GO" id="GO:0005634">
    <property type="term" value="C:nucleus"/>
    <property type="evidence" value="ECO:0007669"/>
    <property type="project" value="TreeGrafter"/>
</dbReference>
<keyword evidence="3" id="KW-0723">Serine/threonine-protein kinase</keyword>
<dbReference type="Gene3D" id="1.10.1070.11">
    <property type="entry name" value="Phosphatidylinositol 3-/4-kinase, catalytic domain"/>
    <property type="match status" value="1"/>
</dbReference>
<dbReference type="STRING" id="67767.A0A0J7L4Y3"/>
<evidence type="ECO:0000256" key="4">
    <source>
        <dbReference type="ARBA" id="ARBA00022679"/>
    </source>
</evidence>
<feature type="region of interest" description="Disordered" evidence="10">
    <location>
        <begin position="84"/>
        <end position="132"/>
    </location>
</feature>
<dbReference type="GO" id="GO:0004674">
    <property type="term" value="F:protein serine/threonine kinase activity"/>
    <property type="evidence" value="ECO:0007669"/>
    <property type="project" value="UniProtKB-KW"/>
</dbReference>
<dbReference type="InterPro" id="IPR039414">
    <property type="entry name" value="SMG1_PIKKc"/>
</dbReference>
<dbReference type="InterPro" id="IPR018936">
    <property type="entry name" value="PI3/4_kinase_CS"/>
</dbReference>
<dbReference type="InterPro" id="IPR011009">
    <property type="entry name" value="Kinase-like_dom_sf"/>
</dbReference>
<dbReference type="GO" id="GO:0005737">
    <property type="term" value="C:cytoplasm"/>
    <property type="evidence" value="ECO:0007669"/>
    <property type="project" value="TreeGrafter"/>
</dbReference>
<evidence type="ECO:0000313" key="14">
    <source>
        <dbReference type="Proteomes" id="UP000036403"/>
    </source>
</evidence>
<evidence type="ECO:0000256" key="2">
    <source>
        <dbReference type="ARBA" id="ARBA00012513"/>
    </source>
</evidence>
<dbReference type="InterPro" id="IPR036940">
    <property type="entry name" value="PI3/4_kinase_cat_sf"/>
</dbReference>
<dbReference type="PROSITE" id="PS00916">
    <property type="entry name" value="PI3_4_KINASE_2"/>
    <property type="match status" value="1"/>
</dbReference>
<evidence type="ECO:0000256" key="9">
    <source>
        <dbReference type="ARBA" id="ARBA00048679"/>
    </source>
</evidence>
<gene>
    <name evidence="13" type="ORF">RF55_1980</name>
</gene>
<dbReference type="GO" id="GO:0016242">
    <property type="term" value="P:negative regulation of macroautophagy"/>
    <property type="evidence" value="ECO:0007669"/>
    <property type="project" value="TreeGrafter"/>
</dbReference>
<evidence type="ECO:0000256" key="1">
    <source>
        <dbReference type="ARBA" id="ARBA00011031"/>
    </source>
</evidence>
<comment type="catalytic activity">
    <reaction evidence="9">
        <text>L-seryl-[protein] + ATP = O-phospho-L-seryl-[protein] + ADP + H(+)</text>
        <dbReference type="Rhea" id="RHEA:17989"/>
        <dbReference type="Rhea" id="RHEA-COMP:9863"/>
        <dbReference type="Rhea" id="RHEA-COMP:11604"/>
        <dbReference type="ChEBI" id="CHEBI:15378"/>
        <dbReference type="ChEBI" id="CHEBI:29999"/>
        <dbReference type="ChEBI" id="CHEBI:30616"/>
        <dbReference type="ChEBI" id="CHEBI:83421"/>
        <dbReference type="ChEBI" id="CHEBI:456216"/>
        <dbReference type="EC" id="2.7.11.1"/>
    </reaction>
</comment>
<protein>
    <recommendedName>
        <fullName evidence="2">non-specific serine/threonine protein kinase</fullName>
        <ecNumber evidence="2">2.7.11.1</ecNumber>
    </recommendedName>
</protein>
<dbReference type="OrthoDB" id="10065496at2759"/>
<dbReference type="InterPro" id="IPR014009">
    <property type="entry name" value="PIK_FAT"/>
</dbReference>
<name>A0A0J7L4Y3_LASNI</name>
<keyword evidence="6 13" id="KW-0418">Kinase</keyword>
<dbReference type="PROSITE" id="PS51189">
    <property type="entry name" value="FAT"/>
    <property type="match status" value="1"/>
</dbReference>
<feature type="compositionally biased region" description="Polar residues" evidence="10">
    <location>
        <begin position="1"/>
        <end position="13"/>
    </location>
</feature>
<keyword evidence="5" id="KW-0547">Nucleotide-binding</keyword>
<dbReference type="GO" id="GO:0000184">
    <property type="term" value="P:nuclear-transcribed mRNA catabolic process, nonsense-mediated decay"/>
    <property type="evidence" value="ECO:0007669"/>
    <property type="project" value="InterPro"/>
</dbReference>
<dbReference type="SUPFAM" id="SSF56112">
    <property type="entry name" value="Protein kinase-like (PK-like)"/>
    <property type="match status" value="1"/>
</dbReference>
<dbReference type="EC" id="2.7.11.1" evidence="2"/>
<feature type="compositionally biased region" description="Basic and acidic residues" evidence="10">
    <location>
        <begin position="1568"/>
        <end position="1577"/>
    </location>
</feature>
<keyword evidence="14" id="KW-1185">Reference proteome</keyword>
<comment type="similarity">
    <text evidence="1">Belongs to the PI3/PI4-kinase family.</text>
</comment>
<evidence type="ECO:0000256" key="10">
    <source>
        <dbReference type="SAM" id="MobiDB-lite"/>
    </source>
</evidence>
<keyword evidence="4" id="KW-0808">Transferase</keyword>
<sequence length="2236" mass="254008">MNSCGNSNISTRLRGSKCETQDESINQGGEIEKEDSVITSGYNINDLNVPRSTLVICQRNSNYSSDHGFARFKPRLGGVPRNEFRMARGGSSADRARGGTRGRAFKKTLNDRESNSESSYHSTSRPKFQESLKNHENAQGKYYDDKRINEDSRISKLLRRLCREDDYDHFMVLCKQVQEGILAPENQRYIRRNLELICDNLLDILHSGPGQEAKQQVAKCLGRIGYVVEQDFKRYMDWTFNKYSLERKDDIKCLLIKSISETLKMDAETSKLKDFSVPMMSQLQSILENVDRADLLVATVDAILLIIDSSPETFTNHFRDTVDILVGWHIDSTQQKSVVIYASRCLQKLRSFWISDLQFTLTLLGQFLEDMEGYDEELSSPESGRISPGDDGSPTPRECILRITSLISVFNTVTKSISEHLNPNLAPSVQWSFLTDCLSKMLKTVVKAIELEEENDIWPKVISNNTENLIKCIKNVNSSQKHVEMLSKHFSKDEITEENLVKMMKSLMINEKNDKKNSKVASDKGALSKEKRQLLMNLLRSVEPKVKQIDLSEEKEELIVVANECAFLLLGYLQSRIAKNHELLYKFIDLQLQRVNIFWDDTIISMLTIISKIIKEVSANLPLELVHTLLGKNSALLKLRFRNSIPIQNACLGVYHSLLSLKNIPLLQESYRYILADLEIAYRLIMPDMDSLVVDNPLNDLNYMKRNIEIVITFILVALSDIANASNSIIGMWALKPSILELLAVKLKPYDSALSTISPFLQYSILYLLYSHCSRYNHFVPSSSLITGSTACRPMDMFPGTLDVPTTSPTSGHLSIILNLIAKTYNKKTPVRILLLLSNWLQEICVQSEKYIGILSKTQECQSIIASLINCGATTNNDIASAVCNLLEILMTAKKVEWKQETYSSIVDLATLHLTSCNKTIREKYGSLLMCMPINIVIPKLNKEYLFSDTKKIREIETYSTESLILAQRLHMRGNNNGELLAQHFKTYMAFLLQEHYLDAAGLSEIFTLCWPAVSESETTARMYDLALANWKPQETFTSIESALKVLAREISYNTDVVMKKEKQSLDRMLHEHTRPVRTFFHTNKSTCKEWLNRIRLALCVVSLHSGLATSALRNGQKLLEDLSNADNTQGIEFERATLWTAQAMVALNEAEALQGLYVYAKTKDRQFPWLKAAMKEAAGHYESAVQVYKQIIDEQMHIKTEDDENGKAARLESDNQVLGFCMQRLSNCYKAVTDWSGLVDWKLQENDILTQERNTVLRKQIAENIVPQQADCLKKFEEGELICLDDLTNWNLLDDERKNNWSCAKALSECSNGLMNIALRIRSNEFEDSFEGVIESCEKVAAKTMQDSLRNVPSEYLSDAILLQYSATGLKNLLSILWWSKYFDQSCDNSSTEVDSLRLHVIRTARKEGNFNLAKREIVKYFKLEQDLIQLKNSTAACTFVDITNSMLNGPVQAIVSGEQSADLREMGTKLLLTLGKWIQQDVNVKDNSQLEELLRFEAVHNDGLMDKLFGDTIDLIPTSDMIIGKLMQLGVNQCPDLPRAWSNFAAWCYKWGQKIVDNSNSGQLTDTDRQNKTIPEDEGDIDTNDVNTSDMIENQLRNVPVLNHAGNEHLLGMLVDIWRQAQKRIYSYYELSANAYFKYLQLANNESNECDTITATLRLLRLVVKHALELQNVLEAGLSTTPTAPWKEIIPQLFSRLSHPEAYVRTQVSELLCRVAENSPHLITFPAVVGAVSGQKAYNKVVYEKPNDNDSSQNELDLNAAEEDEVVTSYNDEHEGFMDSCFSQLVDCLSGRIQDSVVQVKVLVKELRRITLLWDELWLATLLQHHTEITKRFEQLEIEIQRVQNNVWLAPEEKDKLIAEKHRIILKPITFILENLLSMTSVSAETPHERNFQEKFGASIEEVINRLNNPKNPAKPQIASLALKHLETKLAQRVHRRAAYSLSMTDISPILANLKNTCIAMPGVAAIDNKIVTIMSVDNNVQILPTKTKPKKLIFHGSDGHVYTYLFKGLEDLHLDERIMQFLSICNTMMSKNSGTKVYRARHYSVIPLGPRSGLIQWVDGVTPLFILYKRWQQRECAMSSKTGGGNSTIMRPSELFYNKLTPLLKECGISLENRKEWPTHVLKKVLEELMKETPKDLLAKEIWCNSINAGSWWQATKNYSYSVAVMSIIGYIIGLGDRHLDNVLVDLNTGEVVHIDYNVCFEKGKTLRVPEKVPFRMTPNIKAALGVTGVEKV</sequence>
<feature type="domain" description="PI3K/PI4K catalytic" evidence="11">
    <location>
        <begin position="1979"/>
        <end position="2236"/>
    </location>
</feature>
<comment type="caution">
    <text evidence="13">The sequence shown here is derived from an EMBL/GenBank/DDBJ whole genome shotgun (WGS) entry which is preliminary data.</text>
</comment>